<accession>I0YR39</accession>
<gene>
    <name evidence="2" type="ORF">COCSUDRAFT_57405</name>
</gene>
<organism evidence="2 3">
    <name type="scientific">Coccomyxa subellipsoidea (strain C-169)</name>
    <name type="common">Green microalga</name>
    <dbReference type="NCBI Taxonomy" id="574566"/>
    <lineage>
        <taxon>Eukaryota</taxon>
        <taxon>Viridiplantae</taxon>
        <taxon>Chlorophyta</taxon>
        <taxon>core chlorophytes</taxon>
        <taxon>Trebouxiophyceae</taxon>
        <taxon>Trebouxiophyceae incertae sedis</taxon>
        <taxon>Coccomyxaceae</taxon>
        <taxon>Coccomyxa</taxon>
        <taxon>Coccomyxa subellipsoidea</taxon>
    </lineage>
</organism>
<dbReference type="RefSeq" id="XP_005645402.1">
    <property type="nucleotide sequence ID" value="XM_005645345.1"/>
</dbReference>
<proteinExistence type="predicted"/>
<feature type="region of interest" description="Disordered" evidence="1">
    <location>
        <begin position="312"/>
        <end position="346"/>
    </location>
</feature>
<evidence type="ECO:0000313" key="2">
    <source>
        <dbReference type="EMBL" id="EIE20858.1"/>
    </source>
</evidence>
<comment type="caution">
    <text evidence="2">The sequence shown here is derived from an EMBL/GenBank/DDBJ whole genome shotgun (WGS) entry which is preliminary data.</text>
</comment>
<keyword evidence="3" id="KW-1185">Reference proteome</keyword>
<reference evidence="2 3" key="1">
    <citation type="journal article" date="2012" name="Genome Biol.">
        <title>The genome of the polar eukaryotic microalga coccomyxa subellipsoidea reveals traits of cold adaptation.</title>
        <authorList>
            <person name="Blanc G."/>
            <person name="Agarkova I."/>
            <person name="Grimwood J."/>
            <person name="Kuo A."/>
            <person name="Brueggeman A."/>
            <person name="Dunigan D."/>
            <person name="Gurnon J."/>
            <person name="Ladunga I."/>
            <person name="Lindquist E."/>
            <person name="Lucas S."/>
            <person name="Pangilinan J."/>
            <person name="Proschold T."/>
            <person name="Salamov A."/>
            <person name="Schmutz J."/>
            <person name="Weeks D."/>
            <person name="Yamada T."/>
            <person name="Claverie J.M."/>
            <person name="Grigoriev I."/>
            <person name="Van Etten J."/>
            <person name="Lomsadze A."/>
            <person name="Borodovsky M."/>
        </authorList>
    </citation>
    <scope>NUCLEOTIDE SEQUENCE [LARGE SCALE GENOMIC DNA]</scope>
    <source>
        <strain evidence="2 3">C-169</strain>
    </source>
</reference>
<dbReference type="AlphaFoldDB" id="I0YR39"/>
<name>I0YR39_COCSC</name>
<dbReference type="KEGG" id="csl:COCSUDRAFT_57405"/>
<protein>
    <submittedName>
        <fullName evidence="2">Uncharacterized protein</fullName>
    </submittedName>
</protein>
<evidence type="ECO:0000256" key="1">
    <source>
        <dbReference type="SAM" id="MobiDB-lite"/>
    </source>
</evidence>
<dbReference type="OrthoDB" id="10408413at2759"/>
<feature type="region of interest" description="Disordered" evidence="1">
    <location>
        <begin position="628"/>
        <end position="664"/>
    </location>
</feature>
<feature type="compositionally biased region" description="Polar residues" evidence="1">
    <location>
        <begin position="179"/>
        <end position="189"/>
    </location>
</feature>
<evidence type="ECO:0000313" key="3">
    <source>
        <dbReference type="Proteomes" id="UP000007264"/>
    </source>
</evidence>
<dbReference type="Proteomes" id="UP000007264">
    <property type="component" value="Unassembled WGS sequence"/>
</dbReference>
<dbReference type="EMBL" id="AGSI01000014">
    <property type="protein sequence ID" value="EIE20858.1"/>
    <property type="molecule type" value="Genomic_DNA"/>
</dbReference>
<feature type="region of interest" description="Disordered" evidence="1">
    <location>
        <begin position="56"/>
        <end position="262"/>
    </location>
</feature>
<dbReference type="GeneID" id="17038837"/>
<sequence>MEPMSLQDGYADLQLQDSLGPELMKMLEDFGGVEDEAFGKGQAAVGTALDAALYGGLEPFPEDESGVPLPREPSSFGVKPSNFRMPTPVPPHSSSSGALPELCPPPSAFQQPQYASTAPLTPPTPSKNVTQKPRSIRRARSSMAAQGQSRSESEPQELFMRRANSSELPDAALPGRQGKGSSPRSSSTAYVPFSALNAVEVYPEEAPMTASGRRIKRRGSGRSSCDEMEIGVGGTAAAAPAGAGGEHSALSSNGAAEEADQASRMHQLLDAQKRAYEAKLEDSGSRASDLARQMLRLQMEKQLLEKTLQQVLESSEADHDAAAPQPAPQKDAKAADESQAPGKAPVLFSPMGQYDAEAVLLVSLAETPITLTAHQVTSMPWKQFVRLMKAYIGAIGQLLPEAEAQPKSEAARRAEQLGREAMYIGSCLAAGIPRHTRTLYCLKLQESGPEHSRAPAQLWAAITLHLNLSPTQRQEIIRRRKAFLTAMAELLRRRRAIQGSLPATDNLPEGSIAGLSTDYLRTADAVERMQHNLEKDHSLVRRFTGGIVHQVWTPLQFARALVQSFPWTPDPLSIANCVAEAAREPSAAELLSGRSGSLGSIGSGGAISTPNGDYSRLVGWNFNVPSSARPAAAAPGRPASSVPSQSVSGGARQSQGGSGSFMQQ</sequence>